<dbReference type="PANTHER" id="PTHR33116:SF75">
    <property type="entry name" value="RIBONUCLEASE H PROTEIN"/>
    <property type="match status" value="1"/>
</dbReference>
<feature type="domain" description="Reverse transcriptase" evidence="1">
    <location>
        <begin position="1"/>
        <end position="164"/>
    </location>
</feature>
<evidence type="ECO:0000259" key="1">
    <source>
        <dbReference type="PROSITE" id="PS50878"/>
    </source>
</evidence>
<gene>
    <name evidence="2" type="ORF">HRI_000693300</name>
</gene>
<dbReference type="Proteomes" id="UP001165190">
    <property type="component" value="Unassembled WGS sequence"/>
</dbReference>
<proteinExistence type="predicted"/>
<dbReference type="PANTHER" id="PTHR33116">
    <property type="entry name" value="REVERSE TRANSCRIPTASE ZINC-BINDING DOMAIN-CONTAINING PROTEIN-RELATED-RELATED"/>
    <property type="match status" value="1"/>
</dbReference>
<dbReference type="EMBL" id="BSYR01000008">
    <property type="protein sequence ID" value="GMI70240.1"/>
    <property type="molecule type" value="Genomic_DNA"/>
</dbReference>
<name>A0A9W7H6G9_HIBTR</name>
<comment type="caution">
    <text evidence="2">The sequence shown here is derived from an EMBL/GenBank/DDBJ whole genome shotgun (WGS) entry which is preliminary data.</text>
</comment>
<organism evidence="2 3">
    <name type="scientific">Hibiscus trionum</name>
    <name type="common">Flower of an hour</name>
    <dbReference type="NCBI Taxonomy" id="183268"/>
    <lineage>
        <taxon>Eukaryota</taxon>
        <taxon>Viridiplantae</taxon>
        <taxon>Streptophyta</taxon>
        <taxon>Embryophyta</taxon>
        <taxon>Tracheophyta</taxon>
        <taxon>Spermatophyta</taxon>
        <taxon>Magnoliopsida</taxon>
        <taxon>eudicotyledons</taxon>
        <taxon>Gunneridae</taxon>
        <taxon>Pentapetalae</taxon>
        <taxon>rosids</taxon>
        <taxon>malvids</taxon>
        <taxon>Malvales</taxon>
        <taxon>Malvaceae</taxon>
        <taxon>Malvoideae</taxon>
        <taxon>Hibiscus</taxon>
    </lineage>
</organism>
<dbReference type="OrthoDB" id="994369at2759"/>
<protein>
    <recommendedName>
        <fullName evidence="1">Reverse transcriptase domain-containing protein</fullName>
    </recommendedName>
</protein>
<sequence>MKDMGFGERWIRWISKCITSASISVLVNGSLTPCFDLARGLRQGCSLSPLLFNIVVEALHLMIEKACEVGLFCGFSVGKGVDKVAISHLQFADDLLMFCSAATGEIRNVKRVFRLFEIASGLKLNLNKCSLFGINIDVDSLKCWASVVGCSVGTLPSEYLGLPLGPKRNSAALWEPIVRKMHDALAS</sequence>
<dbReference type="InterPro" id="IPR043502">
    <property type="entry name" value="DNA/RNA_pol_sf"/>
</dbReference>
<evidence type="ECO:0000313" key="2">
    <source>
        <dbReference type="EMBL" id="GMI70240.1"/>
    </source>
</evidence>
<keyword evidence="3" id="KW-1185">Reference proteome</keyword>
<reference evidence="2" key="1">
    <citation type="submission" date="2023-05" db="EMBL/GenBank/DDBJ databases">
        <title>Genome and transcriptome analyses reveal genes involved in the formation of fine ridges on petal epidermal cells in Hibiscus trionum.</title>
        <authorList>
            <person name="Koshimizu S."/>
            <person name="Masuda S."/>
            <person name="Ishii T."/>
            <person name="Shirasu K."/>
            <person name="Hoshino A."/>
            <person name="Arita M."/>
        </authorList>
    </citation>
    <scope>NUCLEOTIDE SEQUENCE</scope>
    <source>
        <strain evidence="2">Hamamatsu line</strain>
    </source>
</reference>
<dbReference type="PROSITE" id="PS50878">
    <property type="entry name" value="RT_POL"/>
    <property type="match status" value="1"/>
</dbReference>
<accession>A0A9W7H6G9</accession>
<dbReference type="InterPro" id="IPR000477">
    <property type="entry name" value="RT_dom"/>
</dbReference>
<dbReference type="AlphaFoldDB" id="A0A9W7H6G9"/>
<dbReference type="Pfam" id="PF00078">
    <property type="entry name" value="RVT_1"/>
    <property type="match status" value="1"/>
</dbReference>
<evidence type="ECO:0000313" key="3">
    <source>
        <dbReference type="Proteomes" id="UP001165190"/>
    </source>
</evidence>
<dbReference type="SUPFAM" id="SSF56672">
    <property type="entry name" value="DNA/RNA polymerases"/>
    <property type="match status" value="1"/>
</dbReference>